<evidence type="ECO:0000256" key="1">
    <source>
        <dbReference type="SAM" id="SignalP"/>
    </source>
</evidence>
<organism evidence="2 3">
    <name type="scientific">Idiomarina tyrosinivorans</name>
    <dbReference type="NCBI Taxonomy" id="1445662"/>
    <lineage>
        <taxon>Bacteria</taxon>
        <taxon>Pseudomonadati</taxon>
        <taxon>Pseudomonadota</taxon>
        <taxon>Gammaproteobacteria</taxon>
        <taxon>Alteromonadales</taxon>
        <taxon>Idiomarinaceae</taxon>
        <taxon>Idiomarina</taxon>
    </lineage>
</organism>
<protein>
    <submittedName>
        <fullName evidence="2">Uncharacterized protein</fullName>
    </submittedName>
</protein>
<reference evidence="2 3" key="1">
    <citation type="journal article" date="2011" name="Front. Microbiol.">
        <title>Genomic signatures of strain selection and enhancement in Bacillus atrophaeus var. globigii, a historical biowarfare simulant.</title>
        <authorList>
            <person name="Gibbons H.S."/>
            <person name="Broomall S.M."/>
            <person name="McNew L.A."/>
            <person name="Daligault H."/>
            <person name="Chapman C."/>
            <person name="Bruce D."/>
            <person name="Karavis M."/>
            <person name="Krepps M."/>
            <person name="McGregor P.A."/>
            <person name="Hong C."/>
            <person name="Park K.H."/>
            <person name="Akmal A."/>
            <person name="Feldman A."/>
            <person name="Lin J.S."/>
            <person name="Chang W.E."/>
            <person name="Higgs B.W."/>
            <person name="Demirev P."/>
            <person name="Lindquist J."/>
            <person name="Liem A."/>
            <person name="Fochler E."/>
            <person name="Read T.D."/>
            <person name="Tapia R."/>
            <person name="Johnson S."/>
            <person name="Bishop-Lilly K.A."/>
            <person name="Detter C."/>
            <person name="Han C."/>
            <person name="Sozhamannan S."/>
            <person name="Rosenzweig C.N."/>
            <person name="Skowronski E.W."/>
        </authorList>
    </citation>
    <scope>NUCLEOTIDE SEQUENCE [LARGE SCALE GENOMIC DNA]</scope>
    <source>
        <strain evidence="2 3">CC-PW-9</strain>
    </source>
</reference>
<keyword evidence="1" id="KW-0732">Signal</keyword>
<accession>A0A432ZS61</accession>
<evidence type="ECO:0000313" key="3">
    <source>
        <dbReference type="Proteomes" id="UP000287996"/>
    </source>
</evidence>
<feature type="signal peptide" evidence="1">
    <location>
        <begin position="1"/>
        <end position="18"/>
    </location>
</feature>
<feature type="chain" id="PRO_5019051280" evidence="1">
    <location>
        <begin position="19"/>
        <end position="192"/>
    </location>
</feature>
<dbReference type="EMBL" id="PIQH01000003">
    <property type="protein sequence ID" value="RUO80729.1"/>
    <property type="molecule type" value="Genomic_DNA"/>
</dbReference>
<comment type="caution">
    <text evidence="2">The sequence shown here is derived from an EMBL/GenBank/DDBJ whole genome shotgun (WGS) entry which is preliminary data.</text>
</comment>
<keyword evidence="3" id="KW-1185">Reference proteome</keyword>
<dbReference type="AlphaFoldDB" id="A0A432ZS61"/>
<sequence>MLAVAVLALSLSLTAVHAQEQCIDANQHYLQMNYQTFDQSVDGGWRAVADKEGCQLAAADLIHQYTNAKSDLSEGDTKTLNWHEGQLRATAGQSQRAIALFEQTYKPTERDIAGWNYYVDATIAFIQQDKAKLLQSRETLADVKMPEGLNMTNADGKPVEIEWPMNLDIVDSFIACFGASYKEAYSGKCGGD</sequence>
<name>A0A432ZS61_9GAMM</name>
<dbReference type="Proteomes" id="UP000287996">
    <property type="component" value="Unassembled WGS sequence"/>
</dbReference>
<evidence type="ECO:0000313" key="2">
    <source>
        <dbReference type="EMBL" id="RUO80729.1"/>
    </source>
</evidence>
<proteinExistence type="predicted"/>
<gene>
    <name evidence="2" type="ORF">CWI84_03860</name>
</gene>